<evidence type="ECO:0000313" key="1">
    <source>
        <dbReference type="EMBL" id="MBO1518571.1"/>
    </source>
</evidence>
<gene>
    <name evidence="1" type="ORF">J3U76_02780</name>
</gene>
<dbReference type="EMBL" id="JAGDFX010000003">
    <property type="protein sequence ID" value="MBO1518571.1"/>
    <property type="molecule type" value="Genomic_DNA"/>
</dbReference>
<evidence type="ECO:0000313" key="2">
    <source>
        <dbReference type="Proteomes" id="UP000664882"/>
    </source>
</evidence>
<keyword evidence="2" id="KW-1185">Reference proteome</keyword>
<comment type="caution">
    <text evidence="1">The sequence shown here is derived from an EMBL/GenBank/DDBJ whole genome shotgun (WGS) entry which is preliminary data.</text>
</comment>
<sequence>MNKLAIAVAVVIAAGVGGMGYVNHAASKQVRAEIDKQLALVNEQTGAVITYADVSASMISNSVTVTDLLVKDPTGERMANIDSIVVTGYEADKLPPSSSVNINHFQFDDGFIAQFPAETNLMLASASYDLHSALDYDEASGDSELVIDVSANDIVSIHLDMGLSNTNQLMAVSLAAQQQARTQPLTEQQLFEQQMKIMEAMFEIEPRYLNIVLNNQGELEALLESELSKQGMSLEQMQMMVEQQLQQAPVTDEVAQAMGGFAKGLNSFSLSASLPKGQNMMEVNEQMMMLMGQPQQQAKLINLEVNGD</sequence>
<organism evidence="1 2">
    <name type="scientific">Oceanisphaera pacifica</name>
    <dbReference type="NCBI Taxonomy" id="2818389"/>
    <lineage>
        <taxon>Bacteria</taxon>
        <taxon>Pseudomonadati</taxon>
        <taxon>Pseudomonadota</taxon>
        <taxon>Gammaproteobacteria</taxon>
        <taxon>Aeromonadales</taxon>
        <taxon>Aeromonadaceae</taxon>
        <taxon>Oceanisphaera</taxon>
    </lineage>
</organism>
<accession>A0ABS3NDA3</accession>
<proteinExistence type="predicted"/>
<dbReference type="RefSeq" id="WP_208004164.1">
    <property type="nucleotide sequence ID" value="NZ_JAGDFX010000003.1"/>
</dbReference>
<reference evidence="1 2" key="1">
    <citation type="submission" date="2021-03" db="EMBL/GenBank/DDBJ databases">
        <title>Oceanisphaera sp. nov., isolated from the intestine.</title>
        <authorList>
            <person name="Zhao L.-H."/>
            <person name="Shi L.-F."/>
        </authorList>
    </citation>
    <scope>NUCLEOTIDE SEQUENCE [LARGE SCALE GENOMIC DNA]</scope>
    <source>
        <strain evidence="1 2">DM8</strain>
    </source>
</reference>
<evidence type="ECO:0008006" key="3">
    <source>
        <dbReference type="Google" id="ProtNLM"/>
    </source>
</evidence>
<protein>
    <recommendedName>
        <fullName evidence="3">DUF945 domain-containing protein</fullName>
    </recommendedName>
</protein>
<name>A0ABS3NDA3_9GAMM</name>
<dbReference type="Proteomes" id="UP000664882">
    <property type="component" value="Unassembled WGS sequence"/>
</dbReference>